<dbReference type="SUPFAM" id="SSF52172">
    <property type="entry name" value="CheY-like"/>
    <property type="match status" value="1"/>
</dbReference>
<evidence type="ECO:0000256" key="1">
    <source>
        <dbReference type="ARBA" id="ARBA00004496"/>
    </source>
</evidence>
<reference evidence="12 13" key="1">
    <citation type="submission" date="2020-08" db="EMBL/GenBank/DDBJ databases">
        <title>Genomic Encyclopedia of Type Strains, Phase IV (KMG-IV): sequencing the most valuable type-strain genomes for metagenomic binning, comparative biology and taxonomic classification.</title>
        <authorList>
            <person name="Goeker M."/>
        </authorList>
    </citation>
    <scope>NUCLEOTIDE SEQUENCE [LARGE SCALE GENOMIC DNA]</scope>
    <source>
        <strain evidence="12 13">DSM 26723</strain>
    </source>
</reference>
<name>A0A841HV42_9GAMM</name>
<feature type="DNA-binding region" description="OmpR/PhoB-type" evidence="9">
    <location>
        <begin position="132"/>
        <end position="230"/>
    </location>
</feature>
<evidence type="ECO:0000256" key="5">
    <source>
        <dbReference type="ARBA" id="ARBA00023015"/>
    </source>
</evidence>
<dbReference type="SMART" id="SM00862">
    <property type="entry name" value="Trans_reg_C"/>
    <property type="match status" value="1"/>
</dbReference>
<evidence type="ECO:0000256" key="9">
    <source>
        <dbReference type="PROSITE-ProRule" id="PRU01091"/>
    </source>
</evidence>
<keyword evidence="3 8" id="KW-0597">Phosphoprotein</keyword>
<dbReference type="PANTHER" id="PTHR48111">
    <property type="entry name" value="REGULATOR OF RPOS"/>
    <property type="match status" value="1"/>
</dbReference>
<dbReference type="PANTHER" id="PTHR48111:SF47">
    <property type="entry name" value="TRANSCRIPTIONAL REGULATORY PROTEIN RSTA"/>
    <property type="match status" value="1"/>
</dbReference>
<dbReference type="InterPro" id="IPR039420">
    <property type="entry name" value="WalR-like"/>
</dbReference>
<feature type="domain" description="OmpR/PhoB-type" evidence="11">
    <location>
        <begin position="132"/>
        <end position="230"/>
    </location>
</feature>
<evidence type="ECO:0000256" key="6">
    <source>
        <dbReference type="ARBA" id="ARBA00023125"/>
    </source>
</evidence>
<dbReference type="GO" id="GO:0000976">
    <property type="term" value="F:transcription cis-regulatory region binding"/>
    <property type="evidence" value="ECO:0007669"/>
    <property type="project" value="TreeGrafter"/>
</dbReference>
<dbReference type="Gene3D" id="1.10.10.10">
    <property type="entry name" value="Winged helix-like DNA-binding domain superfamily/Winged helix DNA-binding domain"/>
    <property type="match status" value="1"/>
</dbReference>
<dbReference type="FunFam" id="1.10.10.10:FF:000099">
    <property type="entry name" value="Two-component system response regulator TorR"/>
    <property type="match status" value="1"/>
</dbReference>
<gene>
    <name evidence="12" type="ORF">HNQ60_004941</name>
</gene>
<dbReference type="InterPro" id="IPR001867">
    <property type="entry name" value="OmpR/PhoB-type_DNA-bd"/>
</dbReference>
<dbReference type="SMART" id="SM00448">
    <property type="entry name" value="REC"/>
    <property type="match status" value="1"/>
</dbReference>
<keyword evidence="5" id="KW-0805">Transcription regulation</keyword>
<evidence type="ECO:0000259" key="11">
    <source>
        <dbReference type="PROSITE" id="PS51755"/>
    </source>
</evidence>
<dbReference type="AlphaFoldDB" id="A0A841HV42"/>
<sequence length="236" mass="26377">MNSPTTPLVLLVEDDARLAELVRTYLTANGFRVNVENRGDRVVERVQRENPDVVILDLGLPVKDGFSVCRELRTIYSAPILILTARDSDIDHVVGLELGADDYVIKPVEPRVLVARIQALLRRGRAPGAADGRTLRFGTLSINSAARSVALGDQPVSLSSNEFDLLFFLATRAGQIQSRETLYQQLYRRDYDGLDRTLDVRISHLRKKLGDTGSPEKIRTVWGHGYMFVSEAWETA</sequence>
<dbReference type="GO" id="GO:0032993">
    <property type="term" value="C:protein-DNA complex"/>
    <property type="evidence" value="ECO:0007669"/>
    <property type="project" value="TreeGrafter"/>
</dbReference>
<evidence type="ECO:0000313" key="13">
    <source>
        <dbReference type="Proteomes" id="UP000588068"/>
    </source>
</evidence>
<dbReference type="PROSITE" id="PS51755">
    <property type="entry name" value="OMPR_PHOB"/>
    <property type="match status" value="1"/>
</dbReference>
<dbReference type="Gene3D" id="3.40.50.2300">
    <property type="match status" value="1"/>
</dbReference>
<dbReference type="InterPro" id="IPR036388">
    <property type="entry name" value="WH-like_DNA-bd_sf"/>
</dbReference>
<evidence type="ECO:0000256" key="3">
    <source>
        <dbReference type="ARBA" id="ARBA00022553"/>
    </source>
</evidence>
<protein>
    <submittedName>
        <fullName evidence="12">DNA-binding response OmpR family regulator</fullName>
    </submittedName>
</protein>
<keyword evidence="7" id="KW-0804">Transcription</keyword>
<keyword evidence="4" id="KW-0902">Two-component regulatory system</keyword>
<keyword evidence="2" id="KW-0963">Cytoplasm</keyword>
<dbReference type="Pfam" id="PF00486">
    <property type="entry name" value="Trans_reg_C"/>
    <property type="match status" value="1"/>
</dbReference>
<dbReference type="RefSeq" id="WP_184335427.1">
    <property type="nucleotide sequence ID" value="NZ_JACHHZ010000006.1"/>
</dbReference>
<dbReference type="GO" id="GO:0000156">
    <property type="term" value="F:phosphorelay response regulator activity"/>
    <property type="evidence" value="ECO:0007669"/>
    <property type="project" value="TreeGrafter"/>
</dbReference>
<dbReference type="Pfam" id="PF00072">
    <property type="entry name" value="Response_reg"/>
    <property type="match status" value="1"/>
</dbReference>
<dbReference type="InterPro" id="IPR016032">
    <property type="entry name" value="Sig_transdc_resp-reg_C-effctor"/>
</dbReference>
<evidence type="ECO:0000256" key="2">
    <source>
        <dbReference type="ARBA" id="ARBA00022490"/>
    </source>
</evidence>
<evidence type="ECO:0000313" key="12">
    <source>
        <dbReference type="EMBL" id="MBB6096050.1"/>
    </source>
</evidence>
<feature type="modified residue" description="4-aspartylphosphate" evidence="8">
    <location>
        <position position="57"/>
    </location>
</feature>
<comment type="caution">
    <text evidence="12">The sequence shown here is derived from an EMBL/GenBank/DDBJ whole genome shotgun (WGS) entry which is preliminary data.</text>
</comment>
<evidence type="ECO:0000259" key="10">
    <source>
        <dbReference type="PROSITE" id="PS50110"/>
    </source>
</evidence>
<evidence type="ECO:0000256" key="4">
    <source>
        <dbReference type="ARBA" id="ARBA00023012"/>
    </source>
</evidence>
<dbReference type="Proteomes" id="UP000588068">
    <property type="component" value="Unassembled WGS sequence"/>
</dbReference>
<keyword evidence="13" id="KW-1185">Reference proteome</keyword>
<dbReference type="InterPro" id="IPR011006">
    <property type="entry name" value="CheY-like_superfamily"/>
</dbReference>
<dbReference type="EMBL" id="JACHHZ010000006">
    <property type="protein sequence ID" value="MBB6096050.1"/>
    <property type="molecule type" value="Genomic_DNA"/>
</dbReference>
<keyword evidence="6 9" id="KW-0238">DNA-binding</keyword>
<organism evidence="12 13">
    <name type="scientific">Povalibacter uvarum</name>
    <dbReference type="NCBI Taxonomy" id="732238"/>
    <lineage>
        <taxon>Bacteria</taxon>
        <taxon>Pseudomonadati</taxon>
        <taxon>Pseudomonadota</taxon>
        <taxon>Gammaproteobacteria</taxon>
        <taxon>Steroidobacterales</taxon>
        <taxon>Steroidobacteraceae</taxon>
        <taxon>Povalibacter</taxon>
    </lineage>
</organism>
<evidence type="ECO:0000256" key="7">
    <source>
        <dbReference type="ARBA" id="ARBA00023163"/>
    </source>
</evidence>
<dbReference type="GO" id="GO:0006355">
    <property type="term" value="P:regulation of DNA-templated transcription"/>
    <property type="evidence" value="ECO:0007669"/>
    <property type="project" value="InterPro"/>
</dbReference>
<proteinExistence type="predicted"/>
<comment type="subcellular location">
    <subcellularLocation>
        <location evidence="1">Cytoplasm</location>
    </subcellularLocation>
</comment>
<accession>A0A841HV42</accession>
<dbReference type="PROSITE" id="PS50110">
    <property type="entry name" value="RESPONSE_REGULATORY"/>
    <property type="match status" value="1"/>
</dbReference>
<dbReference type="CDD" id="cd00383">
    <property type="entry name" value="trans_reg_C"/>
    <property type="match status" value="1"/>
</dbReference>
<dbReference type="InterPro" id="IPR001789">
    <property type="entry name" value="Sig_transdc_resp-reg_receiver"/>
</dbReference>
<dbReference type="GO" id="GO:0005829">
    <property type="term" value="C:cytosol"/>
    <property type="evidence" value="ECO:0007669"/>
    <property type="project" value="TreeGrafter"/>
</dbReference>
<feature type="domain" description="Response regulatory" evidence="10">
    <location>
        <begin position="8"/>
        <end position="121"/>
    </location>
</feature>
<dbReference type="SUPFAM" id="SSF46894">
    <property type="entry name" value="C-terminal effector domain of the bipartite response regulators"/>
    <property type="match status" value="1"/>
</dbReference>
<evidence type="ECO:0000256" key="8">
    <source>
        <dbReference type="PROSITE-ProRule" id="PRU00169"/>
    </source>
</evidence>
<dbReference type="Gene3D" id="6.10.250.690">
    <property type="match status" value="1"/>
</dbReference>